<accession>A0AAJ0B7S5</accession>
<dbReference type="EMBL" id="MU839838">
    <property type="protein sequence ID" value="KAK1753260.1"/>
    <property type="molecule type" value="Genomic_DNA"/>
</dbReference>
<dbReference type="Proteomes" id="UP001239445">
    <property type="component" value="Unassembled WGS sequence"/>
</dbReference>
<protein>
    <submittedName>
        <fullName evidence="1">Uncharacterized protein</fullName>
    </submittedName>
</protein>
<gene>
    <name evidence="1" type="ORF">QBC47DRAFT_363067</name>
</gene>
<organism evidence="1 2">
    <name type="scientific">Echria macrotheca</name>
    <dbReference type="NCBI Taxonomy" id="438768"/>
    <lineage>
        <taxon>Eukaryota</taxon>
        <taxon>Fungi</taxon>
        <taxon>Dikarya</taxon>
        <taxon>Ascomycota</taxon>
        <taxon>Pezizomycotina</taxon>
        <taxon>Sordariomycetes</taxon>
        <taxon>Sordariomycetidae</taxon>
        <taxon>Sordariales</taxon>
        <taxon>Schizotheciaceae</taxon>
        <taxon>Echria</taxon>
    </lineage>
</organism>
<keyword evidence="2" id="KW-1185">Reference proteome</keyword>
<comment type="caution">
    <text evidence="1">The sequence shown here is derived from an EMBL/GenBank/DDBJ whole genome shotgun (WGS) entry which is preliminary data.</text>
</comment>
<reference evidence="1" key="1">
    <citation type="submission" date="2023-06" db="EMBL/GenBank/DDBJ databases">
        <title>Genome-scale phylogeny and comparative genomics of the fungal order Sordariales.</title>
        <authorList>
            <consortium name="Lawrence Berkeley National Laboratory"/>
            <person name="Hensen N."/>
            <person name="Bonometti L."/>
            <person name="Westerberg I."/>
            <person name="Brannstrom I.O."/>
            <person name="Guillou S."/>
            <person name="Cros-Aarteil S."/>
            <person name="Calhoun S."/>
            <person name="Haridas S."/>
            <person name="Kuo A."/>
            <person name="Mondo S."/>
            <person name="Pangilinan J."/>
            <person name="Riley R."/>
            <person name="Labutti K."/>
            <person name="Andreopoulos B."/>
            <person name="Lipzen A."/>
            <person name="Chen C."/>
            <person name="Yanf M."/>
            <person name="Daum C."/>
            <person name="Ng V."/>
            <person name="Clum A."/>
            <person name="Steindorff A."/>
            <person name="Ohm R."/>
            <person name="Martin F."/>
            <person name="Silar P."/>
            <person name="Natvig D."/>
            <person name="Lalanne C."/>
            <person name="Gautier V."/>
            <person name="Ament-Velasquez S.L."/>
            <person name="Kruys A."/>
            <person name="Hutchinson M.I."/>
            <person name="Powell A.J."/>
            <person name="Barry K."/>
            <person name="Miller A.N."/>
            <person name="Grigoriev I.V."/>
            <person name="Debuchy R."/>
            <person name="Gladieux P."/>
            <person name="Thoren M.H."/>
            <person name="Johannesson H."/>
        </authorList>
    </citation>
    <scope>NUCLEOTIDE SEQUENCE</scope>
    <source>
        <strain evidence="1">PSN4</strain>
    </source>
</reference>
<dbReference type="AlphaFoldDB" id="A0AAJ0B7S5"/>
<evidence type="ECO:0000313" key="1">
    <source>
        <dbReference type="EMBL" id="KAK1753260.1"/>
    </source>
</evidence>
<evidence type="ECO:0000313" key="2">
    <source>
        <dbReference type="Proteomes" id="UP001239445"/>
    </source>
</evidence>
<sequence>MAPAFLWFDASSALKITAKHLRSGALGGHESSHVKRKQPEKLGHEERLPEDLLLDVEAATLNHELLGLDDKGNSILHAKPNKLQRPALGYALILTWRDSDIRDYRREAAEVKKTFLEIRKWTTITAELTPQHRGADVSDQVRCAYQVAARLAQEDERRYGCKVVLTVFHHSHGNFNPYTGVLSLSSHGEPHGFEGHWRWWDLAPTLMSGDELPVFFVLDCCHAGAAEMPDSMAYKTAQDGQAHRGPKHATELLASCHRMGASGGEMTADLCYVLSALPKGPVSTYDLYYCVWNTMSWRQNVSPPVRGWLRDIDGGIMLP</sequence>
<proteinExistence type="predicted"/>
<name>A0AAJ0B7S5_9PEZI</name>